<organism evidence="3">
    <name type="scientific">Enterobius vermicularis</name>
    <name type="common">Human pinworm</name>
    <dbReference type="NCBI Taxonomy" id="51028"/>
    <lineage>
        <taxon>Eukaryota</taxon>
        <taxon>Metazoa</taxon>
        <taxon>Ecdysozoa</taxon>
        <taxon>Nematoda</taxon>
        <taxon>Chromadorea</taxon>
        <taxon>Rhabditida</taxon>
        <taxon>Spirurina</taxon>
        <taxon>Oxyuridomorpha</taxon>
        <taxon>Oxyuroidea</taxon>
        <taxon>Oxyuridae</taxon>
        <taxon>Enterobius</taxon>
    </lineage>
</organism>
<evidence type="ECO:0000313" key="3">
    <source>
        <dbReference type="WBParaSite" id="EVEC_0000141101-mRNA-1"/>
    </source>
</evidence>
<dbReference type="EMBL" id="UXUI01007171">
    <property type="protein sequence ID" value="VDD85976.1"/>
    <property type="molecule type" value="Genomic_DNA"/>
</dbReference>
<reference evidence="1 2" key="2">
    <citation type="submission" date="2018-10" db="EMBL/GenBank/DDBJ databases">
        <authorList>
            <consortium name="Pathogen Informatics"/>
        </authorList>
    </citation>
    <scope>NUCLEOTIDE SEQUENCE [LARGE SCALE GENOMIC DNA]</scope>
</reference>
<name>A0A0N4UVE7_ENTVE</name>
<sequence>MPDLQKLSLRSTPVTIQLAELIQMAKAVPLLEELDLSRVDDKPFFGRDAVMALPYFHNLKSLKLDGFFVRRNAGRGCAHRLEIPPIHQLYGLERFEILEGFGVNARNDTIFGILFSLRENATVLHNLQWIKDSLSVPSATVPPIVSGASDLVSIPSQKSSIGSFA</sequence>
<dbReference type="AlphaFoldDB" id="A0A0N4UVE7"/>
<keyword evidence="2" id="KW-1185">Reference proteome</keyword>
<gene>
    <name evidence="1" type="ORF">EVEC_LOCUS1119</name>
</gene>
<reference evidence="3" key="1">
    <citation type="submission" date="2017-02" db="UniProtKB">
        <authorList>
            <consortium name="WormBaseParasite"/>
        </authorList>
    </citation>
    <scope>IDENTIFICATION</scope>
</reference>
<dbReference type="WBParaSite" id="EVEC_0000141101-mRNA-1">
    <property type="protein sequence ID" value="EVEC_0000141101-mRNA-1"/>
    <property type="gene ID" value="EVEC_0000141101"/>
</dbReference>
<proteinExistence type="predicted"/>
<evidence type="ECO:0000313" key="2">
    <source>
        <dbReference type="Proteomes" id="UP000274131"/>
    </source>
</evidence>
<protein>
    <submittedName>
        <fullName evidence="3">LRR domain containing protein</fullName>
    </submittedName>
</protein>
<evidence type="ECO:0000313" key="1">
    <source>
        <dbReference type="EMBL" id="VDD85976.1"/>
    </source>
</evidence>
<accession>A0A0N4UVE7</accession>
<dbReference type="Proteomes" id="UP000274131">
    <property type="component" value="Unassembled WGS sequence"/>
</dbReference>
<dbReference type="OrthoDB" id="5841709at2759"/>